<dbReference type="AlphaFoldDB" id="A0A842HWS3"/>
<dbReference type="InterPro" id="IPR051326">
    <property type="entry name" value="Kynurenine-oxoglutarate_AT"/>
</dbReference>
<reference evidence="10 11" key="1">
    <citation type="submission" date="2020-08" db="EMBL/GenBank/DDBJ databases">
        <title>Draft genome sequence of Parasphingopyxis sp. GrpM-11.</title>
        <authorList>
            <person name="Oh J."/>
            <person name="Roh D.-H."/>
        </authorList>
    </citation>
    <scope>NUCLEOTIDE SEQUENCE [LARGE SCALE GENOMIC DNA]</scope>
    <source>
        <strain evidence="10 11">GrpM-11</strain>
    </source>
</reference>
<keyword evidence="6 10" id="KW-0808">Transferase</keyword>
<evidence type="ECO:0000313" key="10">
    <source>
        <dbReference type="EMBL" id="MBC2778578.1"/>
    </source>
</evidence>
<evidence type="ECO:0000256" key="1">
    <source>
        <dbReference type="ARBA" id="ARBA00001933"/>
    </source>
</evidence>
<dbReference type="GO" id="GO:0016212">
    <property type="term" value="F:kynurenine-oxoglutarate transaminase activity"/>
    <property type="evidence" value="ECO:0007669"/>
    <property type="project" value="TreeGrafter"/>
</dbReference>
<evidence type="ECO:0000256" key="6">
    <source>
        <dbReference type="ARBA" id="ARBA00022679"/>
    </source>
</evidence>
<dbReference type="EC" id="2.6.1.1" evidence="4"/>
<comment type="catalytic activity">
    <reaction evidence="8">
        <text>L-aspartate + 2-oxoglutarate = oxaloacetate + L-glutamate</text>
        <dbReference type="Rhea" id="RHEA:21824"/>
        <dbReference type="ChEBI" id="CHEBI:16452"/>
        <dbReference type="ChEBI" id="CHEBI:16810"/>
        <dbReference type="ChEBI" id="CHEBI:29985"/>
        <dbReference type="ChEBI" id="CHEBI:29991"/>
        <dbReference type="EC" id="2.6.1.1"/>
    </reaction>
</comment>
<dbReference type="GO" id="GO:0004069">
    <property type="term" value="F:L-aspartate:2-oxoglutarate aminotransferase activity"/>
    <property type="evidence" value="ECO:0007669"/>
    <property type="project" value="UniProtKB-EC"/>
</dbReference>
<dbReference type="EMBL" id="JACJVJ010000002">
    <property type="protein sequence ID" value="MBC2778578.1"/>
    <property type="molecule type" value="Genomic_DNA"/>
</dbReference>
<feature type="domain" description="Aminotransferase class I/classII large" evidence="9">
    <location>
        <begin position="25"/>
        <end position="375"/>
    </location>
</feature>
<comment type="caution">
    <text evidence="10">The sequence shown here is derived from an EMBL/GenBank/DDBJ whole genome shotgun (WGS) entry which is preliminary data.</text>
</comment>
<evidence type="ECO:0000256" key="3">
    <source>
        <dbReference type="ARBA" id="ARBA00011738"/>
    </source>
</evidence>
<evidence type="ECO:0000256" key="5">
    <source>
        <dbReference type="ARBA" id="ARBA00022576"/>
    </source>
</evidence>
<comment type="subunit">
    <text evidence="3">Homodimer.</text>
</comment>
<keyword evidence="11" id="KW-1185">Reference proteome</keyword>
<proteinExistence type="inferred from homology"/>
<dbReference type="GO" id="GO:0005737">
    <property type="term" value="C:cytoplasm"/>
    <property type="evidence" value="ECO:0007669"/>
    <property type="project" value="TreeGrafter"/>
</dbReference>
<dbReference type="GO" id="GO:0030170">
    <property type="term" value="F:pyridoxal phosphate binding"/>
    <property type="evidence" value="ECO:0007669"/>
    <property type="project" value="InterPro"/>
</dbReference>
<dbReference type="PANTHER" id="PTHR43807:SF20">
    <property type="entry name" value="FI04487P"/>
    <property type="match status" value="1"/>
</dbReference>
<evidence type="ECO:0000256" key="8">
    <source>
        <dbReference type="ARBA" id="ARBA00049185"/>
    </source>
</evidence>
<evidence type="ECO:0000256" key="7">
    <source>
        <dbReference type="ARBA" id="ARBA00022898"/>
    </source>
</evidence>
<dbReference type="CDD" id="cd00609">
    <property type="entry name" value="AAT_like"/>
    <property type="match status" value="1"/>
</dbReference>
<comment type="similarity">
    <text evidence="2">Belongs to the class-I pyridoxal-phosphate-dependent aminotransferase family.</text>
</comment>
<accession>A0A842HWS3</accession>
<dbReference type="FunFam" id="3.40.640.10:FF:000033">
    <property type="entry name" value="Aspartate aminotransferase"/>
    <property type="match status" value="1"/>
</dbReference>
<evidence type="ECO:0000256" key="4">
    <source>
        <dbReference type="ARBA" id="ARBA00012753"/>
    </source>
</evidence>
<organism evidence="10 11">
    <name type="scientific">Parasphingopyxis marina</name>
    <dbReference type="NCBI Taxonomy" id="2761622"/>
    <lineage>
        <taxon>Bacteria</taxon>
        <taxon>Pseudomonadati</taxon>
        <taxon>Pseudomonadota</taxon>
        <taxon>Alphaproteobacteria</taxon>
        <taxon>Sphingomonadales</taxon>
        <taxon>Sphingomonadaceae</taxon>
        <taxon>Parasphingopyxis</taxon>
    </lineage>
</organism>
<gene>
    <name evidence="10" type="ORF">H6P80_13220</name>
</gene>
<keyword evidence="5 10" id="KW-0032">Aminotransferase</keyword>
<evidence type="ECO:0000259" key="9">
    <source>
        <dbReference type="Pfam" id="PF00155"/>
    </source>
</evidence>
<dbReference type="RefSeq" id="WP_185801824.1">
    <property type="nucleotide sequence ID" value="NZ_JACJVJ010000002.1"/>
</dbReference>
<evidence type="ECO:0000313" key="11">
    <source>
        <dbReference type="Proteomes" id="UP000564378"/>
    </source>
</evidence>
<dbReference type="InterPro" id="IPR004839">
    <property type="entry name" value="Aminotransferase_I/II_large"/>
</dbReference>
<evidence type="ECO:0000256" key="2">
    <source>
        <dbReference type="ARBA" id="ARBA00007441"/>
    </source>
</evidence>
<dbReference type="PANTHER" id="PTHR43807">
    <property type="entry name" value="FI04487P"/>
    <property type="match status" value="1"/>
</dbReference>
<dbReference type="InterPro" id="IPR015422">
    <property type="entry name" value="PyrdxlP-dep_Trfase_small"/>
</dbReference>
<comment type="cofactor">
    <cofactor evidence="1">
        <name>pyridoxal 5'-phosphate</name>
        <dbReference type="ChEBI" id="CHEBI:597326"/>
    </cofactor>
</comment>
<keyword evidence="7" id="KW-0663">Pyridoxal phosphate</keyword>
<sequence>MNPVFSNLPTTIFEEMSGRARETGAINLGQGFPDGDGPEDVRQAAAEAVLNGYNQYPPMRGLPGLRAAISAHYAHHQDLEIDPAEEITVTSGATEALAASILGLVTPGDEVILVQPAYDAYAPLVRAAGGTPRFVTPGPPAWMLTETMLEAAVSDRTRAIILNSPHNPLGTMLGEDELALLASFCTAHDLVAICDEVWEHVLFDGRRHRSLLDMPGMRARTVKIGSAGKIFSLTGWKVGWAIAAPALLHAIARTHQFLTFTTPPNLQSAVAYGLAKSDGYFTEMRAGYQASRDRLAAALAHAGYAVQTSAATYFLSIDLPASGLSLTDREFCDRLIDEAGVAAIPVSAFYDEDPVTTIVRLCFAKRNETLDDAADCLRKARSLFA</sequence>
<dbReference type="InterPro" id="IPR015421">
    <property type="entry name" value="PyrdxlP-dep_Trfase_major"/>
</dbReference>
<dbReference type="Gene3D" id="3.90.1150.10">
    <property type="entry name" value="Aspartate Aminotransferase, domain 1"/>
    <property type="match status" value="1"/>
</dbReference>
<name>A0A842HWS3_9SPHN</name>
<protein>
    <recommendedName>
        <fullName evidence="4">aspartate transaminase</fullName>
        <ecNumber evidence="4">2.6.1.1</ecNumber>
    </recommendedName>
</protein>
<dbReference type="NCBIfam" id="NF006488">
    <property type="entry name" value="PRK08912.1"/>
    <property type="match status" value="1"/>
</dbReference>
<dbReference type="SUPFAM" id="SSF53383">
    <property type="entry name" value="PLP-dependent transferases"/>
    <property type="match status" value="1"/>
</dbReference>
<dbReference type="InterPro" id="IPR015424">
    <property type="entry name" value="PyrdxlP-dep_Trfase"/>
</dbReference>
<dbReference type="Gene3D" id="3.40.640.10">
    <property type="entry name" value="Type I PLP-dependent aspartate aminotransferase-like (Major domain)"/>
    <property type="match status" value="1"/>
</dbReference>
<dbReference type="Pfam" id="PF00155">
    <property type="entry name" value="Aminotran_1_2"/>
    <property type="match status" value="1"/>
</dbReference>
<dbReference type="Proteomes" id="UP000564378">
    <property type="component" value="Unassembled WGS sequence"/>
</dbReference>